<keyword evidence="2" id="KW-1185">Reference proteome</keyword>
<dbReference type="EMBL" id="BAABJX010000038">
    <property type="protein sequence ID" value="GAA4839558.1"/>
    <property type="molecule type" value="Genomic_DNA"/>
</dbReference>
<evidence type="ECO:0000313" key="2">
    <source>
        <dbReference type="Proteomes" id="UP001500298"/>
    </source>
</evidence>
<gene>
    <name evidence="1" type="ORF">GCM10023331_25940</name>
</gene>
<dbReference type="RefSeq" id="WP_345372453.1">
    <property type="nucleotide sequence ID" value="NZ_BAABJX010000038.1"/>
</dbReference>
<organism evidence="1 2">
    <name type="scientific">Algivirga pacifica</name>
    <dbReference type="NCBI Taxonomy" id="1162670"/>
    <lineage>
        <taxon>Bacteria</taxon>
        <taxon>Pseudomonadati</taxon>
        <taxon>Bacteroidota</taxon>
        <taxon>Cytophagia</taxon>
        <taxon>Cytophagales</taxon>
        <taxon>Flammeovirgaceae</taxon>
        <taxon>Algivirga</taxon>
    </lineage>
</organism>
<comment type="caution">
    <text evidence="1">The sequence shown here is derived from an EMBL/GenBank/DDBJ whole genome shotgun (WGS) entry which is preliminary data.</text>
</comment>
<proteinExistence type="predicted"/>
<sequence length="62" mass="6992">MYSLRTHIHTALSTTSPTKAPKVHHLLQTTEGYKNIEQKIIEMMVQEHISAAACIPHLEAQL</sequence>
<dbReference type="Proteomes" id="UP001500298">
    <property type="component" value="Unassembled WGS sequence"/>
</dbReference>
<protein>
    <submittedName>
        <fullName evidence="1">Uncharacterized protein</fullName>
    </submittedName>
</protein>
<accession>A0ABP9DET5</accession>
<evidence type="ECO:0000313" key="1">
    <source>
        <dbReference type="EMBL" id="GAA4839558.1"/>
    </source>
</evidence>
<name>A0ABP9DET5_9BACT</name>
<reference evidence="2" key="1">
    <citation type="journal article" date="2019" name="Int. J. Syst. Evol. Microbiol.">
        <title>The Global Catalogue of Microorganisms (GCM) 10K type strain sequencing project: providing services to taxonomists for standard genome sequencing and annotation.</title>
        <authorList>
            <consortium name="The Broad Institute Genomics Platform"/>
            <consortium name="The Broad Institute Genome Sequencing Center for Infectious Disease"/>
            <person name="Wu L."/>
            <person name="Ma J."/>
        </authorList>
    </citation>
    <scope>NUCLEOTIDE SEQUENCE [LARGE SCALE GENOMIC DNA]</scope>
    <source>
        <strain evidence="2">JCM 18326</strain>
    </source>
</reference>